<comment type="caution">
    <text evidence="1">The sequence shown here is derived from an EMBL/GenBank/DDBJ whole genome shotgun (WGS) entry which is preliminary data.</text>
</comment>
<dbReference type="AlphaFoldDB" id="A0A085W9M6"/>
<dbReference type="InterPro" id="IPR037233">
    <property type="entry name" value="CcmK-like_sf"/>
</dbReference>
<dbReference type="RefSeq" id="WP_052420411.1">
    <property type="nucleotide sequence ID" value="NZ_JMCB01000014.1"/>
</dbReference>
<proteinExistence type="predicted"/>
<evidence type="ECO:0000313" key="2">
    <source>
        <dbReference type="Proteomes" id="UP000028725"/>
    </source>
</evidence>
<reference evidence="1 2" key="1">
    <citation type="submission" date="2014-04" db="EMBL/GenBank/DDBJ databases">
        <title>Genome assembly of Hyalangium minutum DSM 14724.</title>
        <authorList>
            <person name="Sharma G."/>
            <person name="Subramanian S."/>
        </authorList>
    </citation>
    <scope>NUCLEOTIDE SEQUENCE [LARGE SCALE GENOMIC DNA]</scope>
    <source>
        <strain evidence="1 2">DSM 14724</strain>
    </source>
</reference>
<dbReference type="EMBL" id="JMCB01000014">
    <property type="protein sequence ID" value="KFE64389.1"/>
    <property type="molecule type" value="Genomic_DNA"/>
</dbReference>
<evidence type="ECO:0000313" key="1">
    <source>
        <dbReference type="EMBL" id="KFE64389.1"/>
    </source>
</evidence>
<dbReference type="STRING" id="394096.DB31_2183"/>
<keyword evidence="2" id="KW-1185">Reference proteome</keyword>
<gene>
    <name evidence="1" type="ORF">DB31_2183</name>
</gene>
<dbReference type="Gene3D" id="3.30.70.1710">
    <property type="match status" value="1"/>
</dbReference>
<name>A0A085W9M6_9BACT</name>
<dbReference type="Proteomes" id="UP000028725">
    <property type="component" value="Unassembled WGS sequence"/>
</dbReference>
<organism evidence="1 2">
    <name type="scientific">Hyalangium minutum</name>
    <dbReference type="NCBI Taxonomy" id="394096"/>
    <lineage>
        <taxon>Bacteria</taxon>
        <taxon>Pseudomonadati</taxon>
        <taxon>Myxococcota</taxon>
        <taxon>Myxococcia</taxon>
        <taxon>Myxococcales</taxon>
        <taxon>Cystobacterineae</taxon>
        <taxon>Archangiaceae</taxon>
        <taxon>Hyalangium</taxon>
    </lineage>
</organism>
<accession>A0A085W9M6</accession>
<sequence length="109" mass="11197">MDADEAKKTAVFPHVIASLGHYLSAAAGLSVGAPMAYLVAPPMEATIGFAMALKEADVSVVKIFPPPSETNFASAWLTGSLESCEAAAVAFCEAVVRVAASPRGEIWGS</sequence>
<protein>
    <submittedName>
        <fullName evidence="1">Ethanolamine utilization polyhedral-body-like protein EutL</fullName>
    </submittedName>
</protein>
<dbReference type="OrthoDB" id="3283at2"/>